<keyword evidence="3" id="KW-1185">Reference proteome</keyword>
<reference evidence="2 3" key="1">
    <citation type="journal article" date="2019" name="Commun. Biol.">
        <title>The bagworm genome reveals a unique fibroin gene that provides high tensile strength.</title>
        <authorList>
            <person name="Kono N."/>
            <person name="Nakamura H."/>
            <person name="Ohtoshi R."/>
            <person name="Tomita M."/>
            <person name="Numata K."/>
            <person name="Arakawa K."/>
        </authorList>
    </citation>
    <scope>NUCLEOTIDE SEQUENCE [LARGE SCALE GENOMIC DNA]</scope>
</reference>
<name>A0A4C1UC78_EUMVA</name>
<organism evidence="2 3">
    <name type="scientific">Eumeta variegata</name>
    <name type="common">Bagworm moth</name>
    <name type="synonym">Eumeta japonica</name>
    <dbReference type="NCBI Taxonomy" id="151549"/>
    <lineage>
        <taxon>Eukaryota</taxon>
        <taxon>Metazoa</taxon>
        <taxon>Ecdysozoa</taxon>
        <taxon>Arthropoda</taxon>
        <taxon>Hexapoda</taxon>
        <taxon>Insecta</taxon>
        <taxon>Pterygota</taxon>
        <taxon>Neoptera</taxon>
        <taxon>Endopterygota</taxon>
        <taxon>Lepidoptera</taxon>
        <taxon>Glossata</taxon>
        <taxon>Ditrysia</taxon>
        <taxon>Tineoidea</taxon>
        <taxon>Psychidae</taxon>
        <taxon>Oiketicinae</taxon>
        <taxon>Eumeta</taxon>
    </lineage>
</organism>
<evidence type="ECO:0000313" key="3">
    <source>
        <dbReference type="Proteomes" id="UP000299102"/>
    </source>
</evidence>
<evidence type="ECO:0000313" key="2">
    <source>
        <dbReference type="EMBL" id="GBP23949.1"/>
    </source>
</evidence>
<evidence type="ECO:0000256" key="1">
    <source>
        <dbReference type="SAM" id="MobiDB-lite"/>
    </source>
</evidence>
<accession>A0A4C1UC78</accession>
<feature type="region of interest" description="Disordered" evidence="1">
    <location>
        <begin position="1"/>
        <end position="51"/>
    </location>
</feature>
<feature type="compositionally biased region" description="Basic and acidic residues" evidence="1">
    <location>
        <begin position="25"/>
        <end position="38"/>
    </location>
</feature>
<dbReference type="AlphaFoldDB" id="A0A4C1UC78"/>
<protein>
    <submittedName>
        <fullName evidence="2">Uncharacterized protein</fullName>
    </submittedName>
</protein>
<gene>
    <name evidence="2" type="ORF">EVAR_17588_1</name>
</gene>
<proteinExistence type="predicted"/>
<feature type="compositionally biased region" description="Basic residues" evidence="1">
    <location>
        <begin position="1"/>
        <end position="10"/>
    </location>
</feature>
<sequence>MEAHKYKQTHTKPTELNETTAGAERGIDRVDERAERGATGDSGAGERGAPHKLGCEPLRRSCCWRRSADPSHKLGLERLMLNFLSLNRRLDSGGRYRTASAADELLLRRTRCGDRPTPTPTPGPDPRYRSVVIMNLVSGVCVSLYFTAIQMAALHCRCEIVDSRM</sequence>
<dbReference type="Proteomes" id="UP000299102">
    <property type="component" value="Unassembled WGS sequence"/>
</dbReference>
<dbReference type="EMBL" id="BGZK01000155">
    <property type="protein sequence ID" value="GBP23949.1"/>
    <property type="molecule type" value="Genomic_DNA"/>
</dbReference>
<comment type="caution">
    <text evidence="2">The sequence shown here is derived from an EMBL/GenBank/DDBJ whole genome shotgun (WGS) entry which is preliminary data.</text>
</comment>